<dbReference type="PANTHER" id="PTHR34203:SF15">
    <property type="entry name" value="SLL1173 PROTEIN"/>
    <property type="match status" value="1"/>
</dbReference>
<comment type="caution">
    <text evidence="2">The sequence shown here is derived from an EMBL/GenBank/DDBJ whole genome shotgun (WGS) entry which is preliminary data.</text>
</comment>
<dbReference type="Gene3D" id="3.40.50.150">
    <property type="entry name" value="Vaccinia Virus protein VP39"/>
    <property type="match status" value="1"/>
</dbReference>
<organism evidence="2 3">
    <name type="scientific">Geitlerinema calcuttense NRMC-F 0142</name>
    <dbReference type="NCBI Taxonomy" id="2922238"/>
    <lineage>
        <taxon>Bacteria</taxon>
        <taxon>Bacillati</taxon>
        <taxon>Cyanobacteriota</taxon>
        <taxon>Cyanophyceae</taxon>
        <taxon>Geitlerinematales</taxon>
        <taxon>Geitlerinemataceae</taxon>
        <taxon>Geitlerinema</taxon>
    </lineage>
</organism>
<dbReference type="Proteomes" id="UP001230986">
    <property type="component" value="Unassembled WGS sequence"/>
</dbReference>
<evidence type="ECO:0000313" key="2">
    <source>
        <dbReference type="EMBL" id="MDL5056987.1"/>
    </source>
</evidence>
<accession>A0ABT7LZJ0</accession>
<dbReference type="GO" id="GO:0032259">
    <property type="term" value="P:methylation"/>
    <property type="evidence" value="ECO:0007669"/>
    <property type="project" value="UniProtKB-KW"/>
</dbReference>
<dbReference type="Pfam" id="PF05050">
    <property type="entry name" value="Methyltransf_21"/>
    <property type="match status" value="1"/>
</dbReference>
<dbReference type="EMBL" id="JASVEJ010000022">
    <property type="protein sequence ID" value="MDL5056987.1"/>
    <property type="molecule type" value="Genomic_DNA"/>
</dbReference>
<proteinExistence type="predicted"/>
<dbReference type="SUPFAM" id="SSF53335">
    <property type="entry name" value="S-adenosyl-L-methionine-dependent methyltransferases"/>
    <property type="match status" value="1"/>
</dbReference>
<dbReference type="PANTHER" id="PTHR34203">
    <property type="entry name" value="METHYLTRANSFERASE, FKBM FAMILY PROTEIN"/>
    <property type="match status" value="1"/>
</dbReference>
<gene>
    <name evidence="2" type="ORF">QQ055_05845</name>
</gene>
<dbReference type="InterPro" id="IPR006342">
    <property type="entry name" value="FkbM_mtfrase"/>
</dbReference>
<evidence type="ECO:0000313" key="3">
    <source>
        <dbReference type="Proteomes" id="UP001230986"/>
    </source>
</evidence>
<dbReference type="NCBIfam" id="TIGR01444">
    <property type="entry name" value="fkbM_fam"/>
    <property type="match status" value="1"/>
</dbReference>
<name>A0ABT7LZJ0_9CYAN</name>
<keyword evidence="3" id="KW-1185">Reference proteome</keyword>
<feature type="domain" description="Methyltransferase FkbM" evidence="1">
    <location>
        <begin position="81"/>
        <end position="249"/>
    </location>
</feature>
<dbReference type="GO" id="GO:0008168">
    <property type="term" value="F:methyltransferase activity"/>
    <property type="evidence" value="ECO:0007669"/>
    <property type="project" value="UniProtKB-KW"/>
</dbReference>
<keyword evidence="2" id="KW-0489">Methyltransferase</keyword>
<sequence length="308" mass="35078">MKLISYLNRPEYIFRPTQVYQRFLQRTSSQPFERVQLPWGIEIKIRPNEDLGLAIWKMGVYDLCVTELLWRLIDPGETTLDIGANIGYMTSIMAQRVGKTGQVLCFEPHPEIYQELAENIQHWQATSGWNQIQPHSLALSDAAGEGFLETTSYFESNRGTASLAAENSSTSTALQAQKQGYTVQLQKLDALIDSAQKIGVAKIDVEGHEISVLKGASRLLSQSQIRDIIFEDHQAYPSPVTELLENHRYTLFRINKGFLKPVLSQSFNHHPFYSPFWEPPSYLATLAPQRTQQRLQHLGWKSLKTQTV</sequence>
<keyword evidence="2" id="KW-0808">Transferase</keyword>
<reference evidence="2 3" key="1">
    <citation type="submission" date="2023-06" db="EMBL/GenBank/DDBJ databases">
        <title>Whole genome sequence of Oscillatoria calcuttensis NRMC-F 0142.</title>
        <authorList>
            <person name="Shakena Fathima T."/>
            <person name="Muralitharan G."/>
            <person name="Thajuddin N."/>
        </authorList>
    </citation>
    <scope>NUCLEOTIDE SEQUENCE [LARGE SCALE GENOMIC DNA]</scope>
    <source>
        <strain evidence="2 3">NRMC-F 0142</strain>
    </source>
</reference>
<evidence type="ECO:0000259" key="1">
    <source>
        <dbReference type="Pfam" id="PF05050"/>
    </source>
</evidence>
<protein>
    <submittedName>
        <fullName evidence="2">FkbM family methyltransferase</fullName>
    </submittedName>
</protein>
<dbReference type="InterPro" id="IPR029063">
    <property type="entry name" value="SAM-dependent_MTases_sf"/>
</dbReference>
<dbReference type="RefSeq" id="WP_283361897.1">
    <property type="nucleotide sequence ID" value="NZ_JASVEJ010000022.1"/>
</dbReference>
<dbReference type="InterPro" id="IPR052514">
    <property type="entry name" value="SAM-dependent_MTase"/>
</dbReference>